<evidence type="ECO:0000256" key="1">
    <source>
        <dbReference type="ARBA" id="ARBA00010641"/>
    </source>
</evidence>
<dbReference type="Gene3D" id="1.10.10.10">
    <property type="entry name" value="Winged helix-like DNA-binding domain superfamily/Winged helix DNA-binding domain"/>
    <property type="match status" value="1"/>
</dbReference>
<comment type="caution">
    <text evidence="7">The sequence shown here is derived from an EMBL/GenBank/DDBJ whole genome shotgun (WGS) entry which is preliminary data.</text>
</comment>
<evidence type="ECO:0000313" key="8">
    <source>
        <dbReference type="Proteomes" id="UP001501727"/>
    </source>
</evidence>
<keyword evidence="8" id="KW-1185">Reference proteome</keyword>
<dbReference type="SUPFAM" id="SSF88946">
    <property type="entry name" value="Sigma2 domain of RNA polymerase sigma factors"/>
    <property type="match status" value="1"/>
</dbReference>
<organism evidence="7 8">
    <name type="scientific">Luteimonas lutimaris</name>
    <dbReference type="NCBI Taxonomy" id="698645"/>
    <lineage>
        <taxon>Bacteria</taxon>
        <taxon>Pseudomonadati</taxon>
        <taxon>Pseudomonadota</taxon>
        <taxon>Gammaproteobacteria</taxon>
        <taxon>Lysobacterales</taxon>
        <taxon>Lysobacteraceae</taxon>
        <taxon>Luteimonas</taxon>
    </lineage>
</organism>
<feature type="domain" description="RNA polymerase sigma factor 70 region 4 type 2" evidence="5">
    <location>
        <begin position="104"/>
        <end position="150"/>
    </location>
</feature>
<comment type="similarity">
    <text evidence="1">Belongs to the sigma-70 factor family. ECF subfamily.</text>
</comment>
<evidence type="ECO:0000256" key="3">
    <source>
        <dbReference type="ARBA" id="ARBA00023082"/>
    </source>
</evidence>
<gene>
    <name evidence="7" type="ORF">GCM10022229_19280</name>
</gene>
<dbReference type="EMBL" id="BAAAZU010000010">
    <property type="protein sequence ID" value="GAA3925435.1"/>
    <property type="molecule type" value="Genomic_DNA"/>
</dbReference>
<dbReference type="Gene3D" id="1.10.1740.10">
    <property type="match status" value="1"/>
</dbReference>
<evidence type="ECO:0000256" key="2">
    <source>
        <dbReference type="ARBA" id="ARBA00023015"/>
    </source>
</evidence>
<feature type="domain" description="PhyR sigma2" evidence="6">
    <location>
        <begin position="11"/>
        <end position="63"/>
    </location>
</feature>
<dbReference type="InterPro" id="IPR013249">
    <property type="entry name" value="RNA_pol_sigma70_r4_t2"/>
</dbReference>
<proteinExistence type="inferred from homology"/>
<dbReference type="InterPro" id="IPR013324">
    <property type="entry name" value="RNA_pol_sigma_r3/r4-like"/>
</dbReference>
<dbReference type="InterPro" id="IPR013325">
    <property type="entry name" value="RNA_pol_sigma_r2"/>
</dbReference>
<dbReference type="InterPro" id="IPR014284">
    <property type="entry name" value="RNA_pol_sigma-70_dom"/>
</dbReference>
<protein>
    <submittedName>
        <fullName evidence="7">Sigma-70 family RNA polymerase sigma factor</fullName>
    </submittedName>
</protein>
<dbReference type="PANTHER" id="PTHR43133:SF25">
    <property type="entry name" value="RNA POLYMERASE SIGMA FACTOR RFAY-RELATED"/>
    <property type="match status" value="1"/>
</dbReference>
<dbReference type="RefSeq" id="WP_344759780.1">
    <property type="nucleotide sequence ID" value="NZ_BAAAZU010000010.1"/>
</dbReference>
<dbReference type="Pfam" id="PF22029">
    <property type="entry name" value="PhyR_sigma2"/>
    <property type="match status" value="1"/>
</dbReference>
<dbReference type="InterPro" id="IPR039425">
    <property type="entry name" value="RNA_pol_sigma-70-like"/>
</dbReference>
<dbReference type="PANTHER" id="PTHR43133">
    <property type="entry name" value="RNA POLYMERASE ECF-TYPE SIGMA FACTO"/>
    <property type="match status" value="1"/>
</dbReference>
<dbReference type="SUPFAM" id="SSF88659">
    <property type="entry name" value="Sigma3 and sigma4 domains of RNA polymerase sigma factors"/>
    <property type="match status" value="1"/>
</dbReference>
<accession>A0ABP7MKT5</accession>
<sequence>MNTIDDDELRALLPSLRRFALWLSRDATEADDLVQASLERALSRWSTRRGDGSLKAWLFSILHRQFLDQRRRAGRWRNVLALFGNEPVAAPSAEETFVARTSLEAFDALATDHRAVLLLVVVEGLAYQDAAQALGVPVGTVMSRLSRARAAYRKLTGDEPGDTRLRRIG</sequence>
<dbReference type="InterPro" id="IPR036388">
    <property type="entry name" value="WH-like_DNA-bd_sf"/>
</dbReference>
<dbReference type="Proteomes" id="UP001501727">
    <property type="component" value="Unassembled WGS sequence"/>
</dbReference>
<name>A0ABP7MKT5_9GAMM</name>
<dbReference type="NCBIfam" id="TIGR02937">
    <property type="entry name" value="sigma70-ECF"/>
    <property type="match status" value="1"/>
</dbReference>
<evidence type="ECO:0000259" key="5">
    <source>
        <dbReference type="Pfam" id="PF08281"/>
    </source>
</evidence>
<dbReference type="InterPro" id="IPR053866">
    <property type="entry name" value="PhyR_sigma2"/>
</dbReference>
<evidence type="ECO:0000259" key="6">
    <source>
        <dbReference type="Pfam" id="PF22029"/>
    </source>
</evidence>
<keyword evidence="2" id="KW-0805">Transcription regulation</keyword>
<evidence type="ECO:0000256" key="4">
    <source>
        <dbReference type="ARBA" id="ARBA00023163"/>
    </source>
</evidence>
<reference evidence="8" key="1">
    <citation type="journal article" date="2019" name="Int. J. Syst. Evol. Microbiol.">
        <title>The Global Catalogue of Microorganisms (GCM) 10K type strain sequencing project: providing services to taxonomists for standard genome sequencing and annotation.</title>
        <authorList>
            <consortium name="The Broad Institute Genomics Platform"/>
            <consortium name="The Broad Institute Genome Sequencing Center for Infectious Disease"/>
            <person name="Wu L."/>
            <person name="Ma J."/>
        </authorList>
    </citation>
    <scope>NUCLEOTIDE SEQUENCE [LARGE SCALE GENOMIC DNA]</scope>
    <source>
        <strain evidence="8">JCM 16916</strain>
    </source>
</reference>
<evidence type="ECO:0000313" key="7">
    <source>
        <dbReference type="EMBL" id="GAA3925435.1"/>
    </source>
</evidence>
<keyword evidence="4" id="KW-0804">Transcription</keyword>
<keyword evidence="3" id="KW-0731">Sigma factor</keyword>
<dbReference type="Pfam" id="PF08281">
    <property type="entry name" value="Sigma70_r4_2"/>
    <property type="match status" value="1"/>
</dbReference>